<protein>
    <recommendedName>
        <fullName evidence="3">Pentapeptide repeat-containing protein</fullName>
    </recommendedName>
</protein>
<evidence type="ECO:0000313" key="2">
    <source>
        <dbReference type="Proteomes" id="UP000509246"/>
    </source>
</evidence>
<organism evidence="1 2">
    <name type="scientific">Campylobacter armoricus</name>
    <dbReference type="NCBI Taxonomy" id="2505970"/>
    <lineage>
        <taxon>Bacteria</taxon>
        <taxon>Pseudomonadati</taxon>
        <taxon>Campylobacterota</taxon>
        <taxon>Epsilonproteobacteria</taxon>
        <taxon>Campylobacterales</taxon>
        <taxon>Campylobacteraceae</taxon>
        <taxon>Campylobacter</taxon>
    </lineage>
</organism>
<dbReference type="AlphaFoldDB" id="A0A7L5HJX0"/>
<dbReference type="OrthoDB" id="5357083at2"/>
<evidence type="ECO:0000313" key="1">
    <source>
        <dbReference type="EMBL" id="QKF79525.1"/>
    </source>
</evidence>
<dbReference type="Pfam" id="PF00805">
    <property type="entry name" value="Pentapeptide"/>
    <property type="match status" value="2"/>
</dbReference>
<dbReference type="Gene3D" id="2.160.20.80">
    <property type="entry name" value="E3 ubiquitin-protein ligase SopA"/>
    <property type="match status" value="1"/>
</dbReference>
<dbReference type="GeneID" id="56586340"/>
<proteinExistence type="predicted"/>
<dbReference type="InterPro" id="IPR001646">
    <property type="entry name" value="5peptide_repeat"/>
</dbReference>
<accession>A0A7L5HJX0</accession>
<name>A0A7L5HJX0_9BACT</name>
<gene>
    <name evidence="1" type="ORF">CARM_0607</name>
</gene>
<sequence>MATIYDKKGNIIIEKTEFNSNELLDFCRKQKISLRDANFKEQNLVGLDFNSLDLIGADFTDAILQYCNFQSSIISNANFTTAVLKNAYMQDVIANETNFKNCSLQNIISISARFVNCDFSGADLRENNFLKTKILNPVFKNTLISNTIGDMKNICSLQVEKFFISFNSQDIAIGCKQESISWWKNVKNEELNDGREDYTQVWNAYKDILFKIIDIKKGVKI</sequence>
<dbReference type="PANTHER" id="PTHR14136">
    <property type="entry name" value="BTB_POZ DOMAIN-CONTAINING PROTEIN KCTD9"/>
    <property type="match status" value="1"/>
</dbReference>
<dbReference type="SUPFAM" id="SSF141571">
    <property type="entry name" value="Pentapeptide repeat-like"/>
    <property type="match status" value="1"/>
</dbReference>
<dbReference type="PANTHER" id="PTHR14136:SF17">
    <property type="entry name" value="BTB_POZ DOMAIN-CONTAINING PROTEIN KCTD9"/>
    <property type="match status" value="1"/>
</dbReference>
<dbReference type="RefSeq" id="WP_139424841.1">
    <property type="nucleotide sequence ID" value="NZ_CBCSFY010000001.1"/>
</dbReference>
<keyword evidence="2" id="KW-1185">Reference proteome</keyword>
<reference evidence="1 2" key="1">
    <citation type="submission" date="2020-05" db="EMBL/GenBank/DDBJ databases">
        <title>Complete genome sequencing of Campylobacter and Arcobacter type strains.</title>
        <authorList>
            <person name="Miller W.G."/>
            <person name="Yee E."/>
        </authorList>
    </citation>
    <scope>NUCLEOTIDE SEQUENCE [LARGE SCALE GENOMIC DNA]</scope>
    <source>
        <strain evidence="1 2">CCUG 73571</strain>
    </source>
</reference>
<dbReference type="EMBL" id="CP053825">
    <property type="protein sequence ID" value="QKF79525.1"/>
    <property type="molecule type" value="Genomic_DNA"/>
</dbReference>
<dbReference type="InterPro" id="IPR051082">
    <property type="entry name" value="Pentapeptide-BTB/POZ_domain"/>
</dbReference>
<dbReference type="Proteomes" id="UP000509246">
    <property type="component" value="Chromosome"/>
</dbReference>
<evidence type="ECO:0008006" key="3">
    <source>
        <dbReference type="Google" id="ProtNLM"/>
    </source>
</evidence>
<dbReference type="KEGG" id="carm:CARM_0607"/>